<dbReference type="Pfam" id="PF00691">
    <property type="entry name" value="OmpA"/>
    <property type="match status" value="1"/>
</dbReference>
<dbReference type="PROSITE" id="PS51123">
    <property type="entry name" value="OMPA_2"/>
    <property type="match status" value="1"/>
</dbReference>
<keyword evidence="4" id="KW-1185">Reference proteome</keyword>
<dbReference type="InterPro" id="IPR050330">
    <property type="entry name" value="Bact_OuterMem_StrucFunc"/>
</dbReference>
<dbReference type="CDD" id="cd07185">
    <property type="entry name" value="OmpA_C-like"/>
    <property type="match status" value="1"/>
</dbReference>
<feature type="domain" description="OmpA-like" evidence="2">
    <location>
        <begin position="148"/>
        <end position="271"/>
    </location>
</feature>
<dbReference type="EMBL" id="BAABFA010000005">
    <property type="protein sequence ID" value="GAA4461421.1"/>
    <property type="molecule type" value="Genomic_DNA"/>
</dbReference>
<evidence type="ECO:0000313" key="4">
    <source>
        <dbReference type="Proteomes" id="UP001500067"/>
    </source>
</evidence>
<dbReference type="PANTHER" id="PTHR30329">
    <property type="entry name" value="STATOR ELEMENT OF FLAGELLAR MOTOR COMPLEX"/>
    <property type="match status" value="1"/>
</dbReference>
<comment type="caution">
    <text evidence="3">The sequence shown here is derived from an EMBL/GenBank/DDBJ whole genome shotgun (WGS) entry which is preliminary data.</text>
</comment>
<accession>A0ABP8N8T3</accession>
<dbReference type="InterPro" id="IPR036737">
    <property type="entry name" value="OmpA-like_sf"/>
</dbReference>
<dbReference type="Gene3D" id="3.30.1330.60">
    <property type="entry name" value="OmpA-like domain"/>
    <property type="match status" value="1"/>
</dbReference>
<proteinExistence type="predicted"/>
<dbReference type="SUPFAM" id="SSF103088">
    <property type="entry name" value="OmpA-like"/>
    <property type="match status" value="1"/>
</dbReference>
<evidence type="ECO:0000313" key="3">
    <source>
        <dbReference type="EMBL" id="GAA4461421.1"/>
    </source>
</evidence>
<keyword evidence="1" id="KW-0472">Membrane</keyword>
<organism evidence="3 4">
    <name type="scientific">Nemorincola caseinilytica</name>
    <dbReference type="NCBI Taxonomy" id="2054315"/>
    <lineage>
        <taxon>Bacteria</taxon>
        <taxon>Pseudomonadati</taxon>
        <taxon>Bacteroidota</taxon>
        <taxon>Chitinophagia</taxon>
        <taxon>Chitinophagales</taxon>
        <taxon>Chitinophagaceae</taxon>
        <taxon>Nemorincola</taxon>
    </lineage>
</organism>
<evidence type="ECO:0000256" key="1">
    <source>
        <dbReference type="PROSITE-ProRule" id="PRU00473"/>
    </source>
</evidence>
<sequence>MKLTHILFVGAASVAMFSCSAPKKLKKCGENYTKLDSVYRQLILENAKCQTQRQADLDKMKMLEAQLADSKANSNQVLNQLKDLSVISGSQAESIKKSLDNIGVKDAYIKDLQSAINRKDSLNMALVINLKSAIGNLDDKDVNVKVDKGVVYVDISDKMLFKSGSYDVTDRAQEVLGKVAKVIINQPDIEFMVEGHTDNKVYKGNGALVDNWDLSVKRATAVVRILQNKYHVPPNRMTAAGRGEYMPIATNDTKDGNATNRRTRIVILPQLDQFFKLLEKPNN</sequence>
<evidence type="ECO:0000259" key="2">
    <source>
        <dbReference type="PROSITE" id="PS51123"/>
    </source>
</evidence>
<reference evidence="4" key="1">
    <citation type="journal article" date="2019" name="Int. J. Syst. Evol. Microbiol.">
        <title>The Global Catalogue of Microorganisms (GCM) 10K type strain sequencing project: providing services to taxonomists for standard genome sequencing and annotation.</title>
        <authorList>
            <consortium name="The Broad Institute Genomics Platform"/>
            <consortium name="The Broad Institute Genome Sequencing Center for Infectious Disease"/>
            <person name="Wu L."/>
            <person name="Ma J."/>
        </authorList>
    </citation>
    <scope>NUCLEOTIDE SEQUENCE [LARGE SCALE GENOMIC DNA]</scope>
    <source>
        <strain evidence="4">JCM 32105</strain>
    </source>
</reference>
<name>A0ABP8N8T3_9BACT</name>
<dbReference type="Proteomes" id="UP001500067">
    <property type="component" value="Unassembled WGS sequence"/>
</dbReference>
<dbReference type="PROSITE" id="PS51257">
    <property type="entry name" value="PROKAR_LIPOPROTEIN"/>
    <property type="match status" value="1"/>
</dbReference>
<gene>
    <name evidence="3" type="ORF">GCM10023093_06030</name>
</gene>
<dbReference type="InterPro" id="IPR006665">
    <property type="entry name" value="OmpA-like"/>
</dbReference>
<dbReference type="PANTHER" id="PTHR30329:SF21">
    <property type="entry name" value="LIPOPROTEIN YIAD-RELATED"/>
    <property type="match status" value="1"/>
</dbReference>
<protein>
    <submittedName>
        <fullName evidence="3">OmpA family protein</fullName>
    </submittedName>
</protein>
<dbReference type="RefSeq" id="WP_345078340.1">
    <property type="nucleotide sequence ID" value="NZ_BAABFA010000005.1"/>
</dbReference>